<feature type="domain" description="Transposase IS110-like N-terminal" evidence="1">
    <location>
        <begin position="6"/>
        <end position="151"/>
    </location>
</feature>
<name>A0A1I6W6K8_9RHOB</name>
<evidence type="ECO:0000313" key="3">
    <source>
        <dbReference type="EMBL" id="SFT21657.1"/>
    </source>
</evidence>
<dbReference type="PANTHER" id="PTHR33055">
    <property type="entry name" value="TRANSPOSASE FOR INSERTION SEQUENCE ELEMENT IS1111A"/>
    <property type="match status" value="1"/>
</dbReference>
<dbReference type="GO" id="GO:0006313">
    <property type="term" value="P:DNA transposition"/>
    <property type="evidence" value="ECO:0007669"/>
    <property type="project" value="InterPro"/>
</dbReference>
<evidence type="ECO:0000313" key="4">
    <source>
        <dbReference type="Proteomes" id="UP000199392"/>
    </source>
</evidence>
<dbReference type="InterPro" id="IPR047650">
    <property type="entry name" value="Transpos_IS110"/>
</dbReference>
<evidence type="ECO:0000259" key="1">
    <source>
        <dbReference type="Pfam" id="PF01548"/>
    </source>
</evidence>
<organism evidence="3 4">
    <name type="scientific">Alloyangia pacifica</name>
    <dbReference type="NCBI Taxonomy" id="311180"/>
    <lineage>
        <taxon>Bacteria</taxon>
        <taxon>Pseudomonadati</taxon>
        <taxon>Pseudomonadota</taxon>
        <taxon>Alphaproteobacteria</taxon>
        <taxon>Rhodobacterales</taxon>
        <taxon>Roseobacteraceae</taxon>
        <taxon>Alloyangia</taxon>
    </lineage>
</organism>
<feature type="domain" description="Transposase IS116/IS110/IS902 C-terminal" evidence="2">
    <location>
        <begin position="214"/>
        <end position="292"/>
    </location>
</feature>
<dbReference type="STRING" id="311180.SAMN04488050_11593"/>
<dbReference type="EMBL" id="FOZW01000015">
    <property type="protein sequence ID" value="SFT21657.1"/>
    <property type="molecule type" value="Genomic_DNA"/>
</dbReference>
<dbReference type="Proteomes" id="UP000199392">
    <property type="component" value="Unassembled WGS sequence"/>
</dbReference>
<sequence>MERYYVGLDVSKEKTAICVRASAGSMEMACETRTDPDAIFTALARFLGGLECVILETGRMANWLYDELKRRGLPAVCVDARQAHAVLGQMHNKTDANDAAMLADLARTGFYRKVEVKSRQAQERRALLAARDAAISIRTNAENTIRGLLASFGLRVPTQPRTYEGRIRAVLEGHDALAPIILPLLAVRTESLRQAAALTKELVRQVKGSDACLRLMTVPGVGTVTAATFVATIDAPERFAKSRSVGAYAGLTSRRYQSGAIDYGGRISKRGDRLLRTILYEAANSLLCRVKPGRGMALKNWATALKQRTSHKKAVVALARKLAVIMHAIWTSGGVFEEREA</sequence>
<dbReference type="AlphaFoldDB" id="A0A1I6W6K8"/>
<dbReference type="GO" id="GO:0003677">
    <property type="term" value="F:DNA binding"/>
    <property type="evidence" value="ECO:0007669"/>
    <property type="project" value="InterPro"/>
</dbReference>
<accession>A0A1I6W6K8</accession>
<dbReference type="OrthoDB" id="8261795at2"/>
<dbReference type="NCBIfam" id="NF033542">
    <property type="entry name" value="transpos_IS110"/>
    <property type="match status" value="1"/>
</dbReference>
<evidence type="ECO:0000259" key="2">
    <source>
        <dbReference type="Pfam" id="PF02371"/>
    </source>
</evidence>
<dbReference type="RefSeq" id="WP_092430641.1">
    <property type="nucleotide sequence ID" value="NZ_FNCL01000021.1"/>
</dbReference>
<proteinExistence type="predicted"/>
<dbReference type="InterPro" id="IPR002525">
    <property type="entry name" value="Transp_IS110-like_N"/>
</dbReference>
<protein>
    <submittedName>
        <fullName evidence="3">Transposase</fullName>
    </submittedName>
</protein>
<reference evidence="4" key="1">
    <citation type="submission" date="2016-10" db="EMBL/GenBank/DDBJ databases">
        <authorList>
            <person name="Varghese N."/>
            <person name="Submissions S."/>
        </authorList>
    </citation>
    <scope>NUCLEOTIDE SEQUENCE [LARGE SCALE GENOMIC DNA]</scope>
    <source>
        <strain evidence="4">DSM 26894</strain>
    </source>
</reference>
<keyword evidence="4" id="KW-1185">Reference proteome</keyword>
<dbReference type="Pfam" id="PF01548">
    <property type="entry name" value="DEDD_Tnp_IS110"/>
    <property type="match status" value="1"/>
</dbReference>
<gene>
    <name evidence="3" type="ORF">SAMN04488050_11593</name>
</gene>
<dbReference type="Pfam" id="PF02371">
    <property type="entry name" value="Transposase_20"/>
    <property type="match status" value="1"/>
</dbReference>
<dbReference type="GO" id="GO:0004803">
    <property type="term" value="F:transposase activity"/>
    <property type="evidence" value="ECO:0007669"/>
    <property type="project" value="InterPro"/>
</dbReference>
<dbReference type="PANTHER" id="PTHR33055:SF3">
    <property type="entry name" value="PUTATIVE TRANSPOSASE FOR IS117-RELATED"/>
    <property type="match status" value="1"/>
</dbReference>
<dbReference type="InterPro" id="IPR003346">
    <property type="entry name" value="Transposase_20"/>
</dbReference>